<dbReference type="Proteomes" id="UP000708208">
    <property type="component" value="Unassembled WGS sequence"/>
</dbReference>
<accession>A0A8J2KAF7</accession>
<comment type="caution">
    <text evidence="1">The sequence shown here is derived from an EMBL/GenBank/DDBJ whole genome shotgun (WGS) entry which is preliminary data.</text>
</comment>
<gene>
    <name evidence="1" type="ORF">AFUS01_LOCUS21092</name>
</gene>
<evidence type="ECO:0000313" key="2">
    <source>
        <dbReference type="Proteomes" id="UP000708208"/>
    </source>
</evidence>
<name>A0A8J2KAF7_9HEXA</name>
<protein>
    <submittedName>
        <fullName evidence="1">Uncharacterized protein</fullName>
    </submittedName>
</protein>
<keyword evidence="2" id="KW-1185">Reference proteome</keyword>
<sequence>FFFKYTGIGPVACCIRYISSVILGFIVCRDTSSLGFHPL</sequence>
<dbReference type="AlphaFoldDB" id="A0A8J2KAF7"/>
<reference evidence="1" key="1">
    <citation type="submission" date="2021-06" db="EMBL/GenBank/DDBJ databases">
        <authorList>
            <person name="Hodson N. C."/>
            <person name="Mongue J. A."/>
            <person name="Jaron S. K."/>
        </authorList>
    </citation>
    <scope>NUCLEOTIDE SEQUENCE</scope>
</reference>
<organism evidence="1 2">
    <name type="scientific">Allacma fusca</name>
    <dbReference type="NCBI Taxonomy" id="39272"/>
    <lineage>
        <taxon>Eukaryota</taxon>
        <taxon>Metazoa</taxon>
        <taxon>Ecdysozoa</taxon>
        <taxon>Arthropoda</taxon>
        <taxon>Hexapoda</taxon>
        <taxon>Collembola</taxon>
        <taxon>Symphypleona</taxon>
        <taxon>Sminthuridae</taxon>
        <taxon>Allacma</taxon>
    </lineage>
</organism>
<feature type="non-terminal residue" evidence="1">
    <location>
        <position position="1"/>
    </location>
</feature>
<proteinExistence type="predicted"/>
<dbReference type="EMBL" id="CAJVCH010234355">
    <property type="protein sequence ID" value="CAG7732583.1"/>
    <property type="molecule type" value="Genomic_DNA"/>
</dbReference>
<evidence type="ECO:0000313" key="1">
    <source>
        <dbReference type="EMBL" id="CAG7732583.1"/>
    </source>
</evidence>